<dbReference type="RefSeq" id="WP_281778845.1">
    <property type="nucleotide sequence ID" value="NZ_AP027041.1"/>
</dbReference>
<sequence>MRQASRLTGTELTQTERFALLALRNRTQLFRWERALMETATMQRLAGKGLALFEGERWEPTQKGIELIARLTGHDLSSIAMPDAASAPDTAGG</sequence>
<name>A0ABM8DE50_9GAMM</name>
<dbReference type="EMBL" id="AP027041">
    <property type="protein sequence ID" value="BDU16873.1"/>
    <property type="molecule type" value="Genomic_DNA"/>
</dbReference>
<dbReference type="Proteomes" id="UP001317822">
    <property type="component" value="Chromosome"/>
</dbReference>
<organism evidence="1 2">
    <name type="scientific">Lysobacter auxotrophicus</name>
    <dbReference type="NCBI Taxonomy" id="2992573"/>
    <lineage>
        <taxon>Bacteria</taxon>
        <taxon>Pseudomonadati</taxon>
        <taxon>Pseudomonadota</taxon>
        <taxon>Gammaproteobacteria</taxon>
        <taxon>Lysobacterales</taxon>
        <taxon>Lysobacteraceae</taxon>
        <taxon>Lysobacter</taxon>
    </lineage>
</organism>
<keyword evidence="2" id="KW-1185">Reference proteome</keyword>
<evidence type="ECO:0000313" key="1">
    <source>
        <dbReference type="EMBL" id="BDU16873.1"/>
    </source>
</evidence>
<gene>
    <name evidence="1" type="ORF">LA521A_20740</name>
</gene>
<reference evidence="1 2" key="1">
    <citation type="journal article" date="2023" name="Int. J. Syst. Evol. Microbiol.">
        <title>Physiological and genomic analyses of cobalamin (vitamin B12)-auxotrophy of Lysobacter auxotrophicus sp. nov., a methionine-auxotrophic chitinolytic bacterium isolated from chitin-treated soil.</title>
        <authorList>
            <person name="Saito A."/>
            <person name="Dohra H."/>
            <person name="Hamada M."/>
            <person name="Moriuchi R."/>
            <person name="Kotsuchibashi Y."/>
            <person name="Mori K."/>
        </authorList>
    </citation>
    <scope>NUCLEOTIDE SEQUENCE [LARGE SCALE GENOMIC DNA]</scope>
    <source>
        <strain evidence="1 2">5-21a</strain>
    </source>
</reference>
<proteinExistence type="predicted"/>
<accession>A0ABM8DE50</accession>
<protein>
    <submittedName>
        <fullName evidence="1">Uncharacterized protein</fullName>
    </submittedName>
</protein>
<evidence type="ECO:0000313" key="2">
    <source>
        <dbReference type="Proteomes" id="UP001317822"/>
    </source>
</evidence>